<accession>A0A914Z3G9</accession>
<dbReference type="Proteomes" id="UP000887577">
    <property type="component" value="Unplaced"/>
</dbReference>
<reference evidence="4" key="1">
    <citation type="submission" date="2022-11" db="UniProtKB">
        <authorList>
            <consortium name="WormBaseParasite"/>
        </authorList>
    </citation>
    <scope>IDENTIFICATION</scope>
</reference>
<organism evidence="3 4">
    <name type="scientific">Panagrolaimus superbus</name>
    <dbReference type="NCBI Taxonomy" id="310955"/>
    <lineage>
        <taxon>Eukaryota</taxon>
        <taxon>Metazoa</taxon>
        <taxon>Ecdysozoa</taxon>
        <taxon>Nematoda</taxon>
        <taxon>Chromadorea</taxon>
        <taxon>Rhabditida</taxon>
        <taxon>Tylenchina</taxon>
        <taxon>Panagrolaimomorpha</taxon>
        <taxon>Panagrolaimoidea</taxon>
        <taxon>Panagrolaimidae</taxon>
        <taxon>Panagrolaimus</taxon>
    </lineage>
</organism>
<keyword evidence="1" id="KW-0175">Coiled coil</keyword>
<protein>
    <submittedName>
        <fullName evidence="4">Uncharacterized protein</fullName>
    </submittedName>
</protein>
<keyword evidence="3" id="KW-1185">Reference proteome</keyword>
<feature type="coiled-coil region" evidence="1">
    <location>
        <begin position="20"/>
        <end position="64"/>
    </location>
</feature>
<evidence type="ECO:0000313" key="4">
    <source>
        <dbReference type="WBParaSite" id="PSU_v2.g7239.t1"/>
    </source>
</evidence>
<dbReference type="AlphaFoldDB" id="A0A914Z3G9"/>
<proteinExistence type="predicted"/>
<name>A0A914Z3G9_9BILA</name>
<evidence type="ECO:0000256" key="2">
    <source>
        <dbReference type="SAM" id="MobiDB-lite"/>
    </source>
</evidence>
<feature type="compositionally biased region" description="Basic residues" evidence="2">
    <location>
        <begin position="107"/>
        <end position="119"/>
    </location>
</feature>
<feature type="region of interest" description="Disordered" evidence="2">
    <location>
        <begin position="99"/>
        <end position="119"/>
    </location>
</feature>
<evidence type="ECO:0000256" key="1">
    <source>
        <dbReference type="SAM" id="Coils"/>
    </source>
</evidence>
<sequence length="119" mass="14147">MSKESEKFPACSISFDSYALQRLERLENQTRRLNDELKIEIEFSSRIEKEHADLTKQLEKMIEKEMNKERSWRKNIELAVKVDEIAKIEKASENALHVAQNNQTEKKKVKRKTKDKIKK</sequence>
<evidence type="ECO:0000313" key="3">
    <source>
        <dbReference type="Proteomes" id="UP000887577"/>
    </source>
</evidence>
<dbReference type="WBParaSite" id="PSU_v2.g7239.t1">
    <property type="protein sequence ID" value="PSU_v2.g7239.t1"/>
    <property type="gene ID" value="PSU_v2.g7239"/>
</dbReference>